<feature type="compositionally biased region" description="Polar residues" evidence="1">
    <location>
        <begin position="32"/>
        <end position="48"/>
    </location>
</feature>
<sequence length="165" mass="19245">MKNVIQEYLLEIETQLATQAETESNKDEEETGSSATRTQQKSATKQQIHSSRKALMNSNFELRTDLDKEQTESVIEAQPKNSRLAGKRMLNTLGRLTVFSPHFLFASFASFFFQRVTLCVYSVVEFRRAAVFRRGRDLLVWSSWRRWSPRSLSCQKWLKKEDDRA</sequence>
<keyword evidence="2" id="KW-1133">Transmembrane helix</keyword>
<accession>A0A314KXZ0</accession>
<keyword evidence="2" id="KW-0472">Membrane</keyword>
<evidence type="ECO:0000256" key="1">
    <source>
        <dbReference type="SAM" id="MobiDB-lite"/>
    </source>
</evidence>
<organism evidence="3 4">
    <name type="scientific">Nicotiana attenuata</name>
    <name type="common">Coyote tobacco</name>
    <dbReference type="NCBI Taxonomy" id="49451"/>
    <lineage>
        <taxon>Eukaryota</taxon>
        <taxon>Viridiplantae</taxon>
        <taxon>Streptophyta</taxon>
        <taxon>Embryophyta</taxon>
        <taxon>Tracheophyta</taxon>
        <taxon>Spermatophyta</taxon>
        <taxon>Magnoliopsida</taxon>
        <taxon>eudicotyledons</taxon>
        <taxon>Gunneridae</taxon>
        <taxon>Pentapetalae</taxon>
        <taxon>asterids</taxon>
        <taxon>lamiids</taxon>
        <taxon>Solanales</taxon>
        <taxon>Solanaceae</taxon>
        <taxon>Nicotianoideae</taxon>
        <taxon>Nicotianeae</taxon>
        <taxon>Nicotiana</taxon>
    </lineage>
</organism>
<keyword evidence="2" id="KW-0812">Transmembrane</keyword>
<gene>
    <name evidence="3" type="ORF">A4A49_05851</name>
</gene>
<name>A0A314KXZ0_NICAT</name>
<proteinExistence type="predicted"/>
<comment type="caution">
    <text evidence="3">The sequence shown here is derived from an EMBL/GenBank/DDBJ whole genome shotgun (WGS) entry which is preliminary data.</text>
</comment>
<evidence type="ECO:0000313" key="3">
    <source>
        <dbReference type="EMBL" id="OIT33649.1"/>
    </source>
</evidence>
<dbReference type="EMBL" id="MJEQ01000845">
    <property type="protein sequence ID" value="OIT33649.1"/>
    <property type="molecule type" value="Genomic_DNA"/>
</dbReference>
<reference evidence="3" key="1">
    <citation type="submission" date="2016-11" db="EMBL/GenBank/DDBJ databases">
        <title>The genome of Nicotiana attenuata.</title>
        <authorList>
            <person name="Xu S."/>
            <person name="Brockmoeller T."/>
            <person name="Gaquerel E."/>
            <person name="Navarro A."/>
            <person name="Kuhl H."/>
            <person name="Gase K."/>
            <person name="Ling Z."/>
            <person name="Zhou W."/>
            <person name="Kreitzer C."/>
            <person name="Stanke M."/>
            <person name="Tang H."/>
            <person name="Lyons E."/>
            <person name="Pandey P."/>
            <person name="Pandey S.P."/>
            <person name="Timmermann B."/>
            <person name="Baldwin I.T."/>
        </authorList>
    </citation>
    <scope>NUCLEOTIDE SEQUENCE [LARGE SCALE GENOMIC DNA]</scope>
    <source>
        <strain evidence="3">UT</strain>
    </source>
</reference>
<feature type="region of interest" description="Disordered" evidence="1">
    <location>
        <begin position="17"/>
        <end position="48"/>
    </location>
</feature>
<feature type="transmembrane region" description="Helical" evidence="2">
    <location>
        <begin position="103"/>
        <end position="124"/>
    </location>
</feature>
<dbReference type="AlphaFoldDB" id="A0A314KXZ0"/>
<protein>
    <submittedName>
        <fullName evidence="3">Uncharacterized protein</fullName>
    </submittedName>
</protein>
<dbReference type="Proteomes" id="UP000187609">
    <property type="component" value="Unassembled WGS sequence"/>
</dbReference>
<keyword evidence="4" id="KW-1185">Reference proteome</keyword>
<evidence type="ECO:0000313" key="4">
    <source>
        <dbReference type="Proteomes" id="UP000187609"/>
    </source>
</evidence>
<evidence type="ECO:0000256" key="2">
    <source>
        <dbReference type="SAM" id="Phobius"/>
    </source>
</evidence>
<dbReference type="Gramene" id="OIT33649">
    <property type="protein sequence ID" value="OIT33649"/>
    <property type="gene ID" value="A4A49_05851"/>
</dbReference>